<feature type="signal peptide" evidence="4">
    <location>
        <begin position="1"/>
        <end position="26"/>
    </location>
</feature>
<comment type="subcellular location">
    <subcellularLocation>
        <location evidence="1">Periplasm</location>
    </subcellularLocation>
</comment>
<proteinExistence type="inferred from homology"/>
<evidence type="ECO:0000256" key="2">
    <source>
        <dbReference type="ARBA" id="ARBA00010742"/>
    </source>
</evidence>
<name>A0A073CR94_PLAA1</name>
<evidence type="ECO:0000256" key="3">
    <source>
        <dbReference type="ARBA" id="ARBA00022729"/>
    </source>
</evidence>
<reference evidence="5 6" key="1">
    <citation type="journal article" date="2014" name="Appl. Environ. Microbiol.">
        <title>Elucidation of insertion elements encoded on plasmids and in vitro construction of shuttle vectors from the toxic cyanobacterium Planktothrix.</title>
        <authorList>
            <person name="Christiansen G."/>
            <person name="Goesmann A."/>
            <person name="Kurmayer R."/>
        </authorList>
    </citation>
    <scope>NUCLEOTIDE SEQUENCE [LARGE SCALE GENOMIC DNA]</scope>
    <source>
        <strain evidence="5 6">NIVA-CYA 126/8</strain>
    </source>
</reference>
<dbReference type="GO" id="GO:0042626">
    <property type="term" value="F:ATPase-coupled transmembrane transporter activity"/>
    <property type="evidence" value="ECO:0007669"/>
    <property type="project" value="InterPro"/>
</dbReference>
<dbReference type="SUPFAM" id="SSF53850">
    <property type="entry name" value="Periplasmic binding protein-like II"/>
    <property type="match status" value="1"/>
</dbReference>
<comment type="similarity">
    <text evidence="2">Belongs to the bacterial solute-binding protein SsuA/TauA family.</text>
</comment>
<protein>
    <submittedName>
        <fullName evidence="5">Uncharacterized protein</fullName>
    </submittedName>
</protein>
<dbReference type="AlphaFoldDB" id="A0A073CR94"/>
<evidence type="ECO:0000256" key="1">
    <source>
        <dbReference type="ARBA" id="ARBA00004418"/>
    </source>
</evidence>
<accession>A0A073CR94</accession>
<dbReference type="Proteomes" id="UP000027395">
    <property type="component" value="Chromosome"/>
</dbReference>
<evidence type="ECO:0000313" key="6">
    <source>
        <dbReference type="Proteomes" id="UP000027395"/>
    </source>
</evidence>
<dbReference type="InterPro" id="IPR010067">
    <property type="entry name" value="ABC_SsuA_sub-bd"/>
</dbReference>
<dbReference type="PROSITE" id="PS51257">
    <property type="entry name" value="PROKAR_LIPOPROTEIN"/>
    <property type="match status" value="1"/>
</dbReference>
<dbReference type="PANTHER" id="PTHR30024">
    <property type="entry name" value="ALIPHATIC SULFONATES-BINDING PROTEIN-RELATED"/>
    <property type="match status" value="1"/>
</dbReference>
<organism evidence="5 6">
    <name type="scientific">Planktothrix agardhii (strain NIVA-CYA 126/8)</name>
    <dbReference type="NCBI Taxonomy" id="388467"/>
    <lineage>
        <taxon>Bacteria</taxon>
        <taxon>Bacillati</taxon>
        <taxon>Cyanobacteriota</taxon>
        <taxon>Cyanophyceae</taxon>
        <taxon>Oscillatoriophycideae</taxon>
        <taxon>Oscillatoriales</taxon>
        <taxon>Microcoleaceae</taxon>
        <taxon>Planktothrix</taxon>
    </lineage>
</organism>
<dbReference type="PATRIC" id="fig|388467.6.peg.1462"/>
<dbReference type="PANTHER" id="PTHR30024:SF47">
    <property type="entry name" value="TAURINE-BINDING PERIPLASMIC PROTEIN"/>
    <property type="match status" value="1"/>
</dbReference>
<dbReference type="GO" id="GO:0042597">
    <property type="term" value="C:periplasmic space"/>
    <property type="evidence" value="ECO:0007669"/>
    <property type="project" value="UniProtKB-SubCell"/>
</dbReference>
<feature type="chain" id="PRO_5001687623" evidence="4">
    <location>
        <begin position="27"/>
        <end position="345"/>
    </location>
</feature>
<keyword evidence="6" id="KW-1185">Reference proteome</keyword>
<dbReference type="eggNOG" id="COG0715">
    <property type="taxonomic scope" value="Bacteria"/>
</dbReference>
<evidence type="ECO:0000256" key="4">
    <source>
        <dbReference type="SAM" id="SignalP"/>
    </source>
</evidence>
<dbReference type="GO" id="GO:0016020">
    <property type="term" value="C:membrane"/>
    <property type="evidence" value="ECO:0007669"/>
    <property type="project" value="InterPro"/>
</dbReference>
<dbReference type="Pfam" id="PF13379">
    <property type="entry name" value="NMT1_2"/>
    <property type="match status" value="1"/>
</dbReference>
<dbReference type="STRING" id="388467.A19Y_1528"/>
<dbReference type="CDD" id="cd13563">
    <property type="entry name" value="PBP2_SsuA_like_6"/>
    <property type="match status" value="1"/>
</dbReference>
<gene>
    <name evidence="5" type="ORF">A19Y_1528</name>
</gene>
<dbReference type="RefSeq" id="WP_027255115.1">
    <property type="nucleotide sequence ID" value="NZ_CM002803.1"/>
</dbReference>
<dbReference type="HOGENOM" id="CLU_028871_3_2_3"/>
<dbReference type="Gene3D" id="3.40.190.10">
    <property type="entry name" value="Periplasmic binding protein-like II"/>
    <property type="match status" value="2"/>
</dbReference>
<keyword evidence="3 4" id="KW-0732">Signal</keyword>
<dbReference type="EMBL" id="CM002803">
    <property type="protein sequence ID" value="KEI66560.1"/>
    <property type="molecule type" value="Genomic_DNA"/>
</dbReference>
<evidence type="ECO:0000313" key="5">
    <source>
        <dbReference type="EMBL" id="KEI66560.1"/>
    </source>
</evidence>
<sequence length="345" mass="37892">MKRRKILSLFGVFVASLALIVSCNQAQNSTPNNNASTPTTPPLIIGYSNWSGWWPWAIAESEGLFKANGLNVELKWFDGYLESLQAMAAGQLDGNCQTLNDTIAFVGDSKNGQVAVLINDNSAGNDKIIVAENINKIQDLKAKKVAVEEGLVDDFLLALALEKEGMSRQDVEIVNLETGAASAAFVAGQVDAVGAFPPFWLTALQRKGSKELISSKEFPGAIPDLLVVSQKLIQDRPEQVQGLVKTWFDIREFMAKNPQKANEIMAKRAGVSGEEFKMFNDGTKFFTIQDNLEAFNSGNSMKYLPFAAKKMSDFMLQVGLLKTKPNLEPILDAQFVKKYAETLKQ</sequence>
<dbReference type="NCBIfam" id="TIGR01728">
    <property type="entry name" value="SsuA_fam"/>
    <property type="match status" value="1"/>
</dbReference>